<dbReference type="GO" id="GO:0006508">
    <property type="term" value="P:proteolysis"/>
    <property type="evidence" value="ECO:0007669"/>
    <property type="project" value="UniProtKB-KW"/>
</dbReference>
<dbReference type="Proteomes" id="UP001152049">
    <property type="component" value="Unassembled WGS sequence"/>
</dbReference>
<evidence type="ECO:0000313" key="8">
    <source>
        <dbReference type="Proteomes" id="UP001152049"/>
    </source>
</evidence>
<protein>
    <recommendedName>
        <fullName evidence="6">Ubiquitin-like protease family profile domain-containing protein</fullName>
    </recommendedName>
</protein>
<evidence type="ECO:0000259" key="6">
    <source>
        <dbReference type="PROSITE" id="PS50600"/>
    </source>
</evidence>
<name>A0A9W8RQC0_9HYPO</name>
<evidence type="ECO:0000256" key="5">
    <source>
        <dbReference type="SAM" id="MobiDB-lite"/>
    </source>
</evidence>
<feature type="compositionally biased region" description="Low complexity" evidence="5">
    <location>
        <begin position="41"/>
        <end position="56"/>
    </location>
</feature>
<evidence type="ECO:0000256" key="1">
    <source>
        <dbReference type="ARBA" id="ARBA00005234"/>
    </source>
</evidence>
<feature type="compositionally biased region" description="Polar residues" evidence="5">
    <location>
        <begin position="57"/>
        <end position="66"/>
    </location>
</feature>
<proteinExistence type="inferred from homology"/>
<dbReference type="GO" id="GO:0019783">
    <property type="term" value="F:ubiquitin-like protein peptidase activity"/>
    <property type="evidence" value="ECO:0007669"/>
    <property type="project" value="UniProtKB-ARBA"/>
</dbReference>
<feature type="domain" description="Ubiquitin-like protease family profile" evidence="6">
    <location>
        <begin position="444"/>
        <end position="597"/>
    </location>
</feature>
<keyword evidence="8" id="KW-1185">Reference proteome</keyword>
<reference evidence="7" key="1">
    <citation type="submission" date="2022-09" db="EMBL/GenBank/DDBJ databases">
        <title>Fusarium specimens isolated from Avocado Roots.</title>
        <authorList>
            <person name="Stajich J."/>
            <person name="Roper C."/>
            <person name="Heimlech-Rivalta G."/>
        </authorList>
    </citation>
    <scope>NUCLEOTIDE SEQUENCE</scope>
    <source>
        <strain evidence="7">CF00136</strain>
    </source>
</reference>
<feature type="region of interest" description="Disordered" evidence="5">
    <location>
        <begin position="352"/>
        <end position="407"/>
    </location>
</feature>
<organism evidence="7 8">
    <name type="scientific">Fusarium torreyae</name>
    <dbReference type="NCBI Taxonomy" id="1237075"/>
    <lineage>
        <taxon>Eukaryota</taxon>
        <taxon>Fungi</taxon>
        <taxon>Dikarya</taxon>
        <taxon>Ascomycota</taxon>
        <taxon>Pezizomycotina</taxon>
        <taxon>Sordariomycetes</taxon>
        <taxon>Hypocreomycetidae</taxon>
        <taxon>Hypocreales</taxon>
        <taxon>Nectriaceae</taxon>
        <taxon>Fusarium</taxon>
    </lineage>
</organism>
<sequence>MEANSTPRPTDPPGLGIDQALLDPALSQEAQGQGQGSTFISTTPASISQATSTSASEVSLPSTSASKPPALVLDKPQVLIAPDASRPPADHHEQAHQQVTPQQLQPQSPANLTDKSSTNEIRDKRLARHKQELDRDWGGRDNWARRPYVKSPDALGLNLVSYLRSLTNAALVTKVELSSLWEPNGELFEECNVFNKPQPLSQQRARRALDAFRKHNQNSGDNETDLDSNPFNTSEVADGDSTHDSPTSGPNHHTDHASFKRAGSPSDDKPRVRTHKRARCDGQDHTTSAEVAGSGPGTTTTCVASPLSYGMVESQSVGPYNLSDALIPNKLHQVSDATFGSLVNPIASSLVNSSASPSLNDTLASIPEMPPRRTTRHGSSPLLFNQLSPNASPGSHSLVPSDERLHPTQGSLANSLATDTAFDARFQHSIAVEEVELPGTNLTLQTQSKAAAQLSDPETRLTDDVLDCLAQSIKSMHGTGNDFVVDTCWLHLDLPDKWPSTLPRRPSQAANLYIPLHHLQLQHWSLALLHLEDEYATIVHFDPIDDSSRHEKVQEAFTKVFETALPGGQLRFESRDCPQQQDKVNCGVFVLAILTRLLENSKLPDDLDAKEERGRLLTCLPSHSQPPRPTSILGAISPSTAQAPFCHDGKEQNKNEPRLSLNALEKAGLICPFDQTRSDIDKRLTEARDRATPLKDLAEAFKFRPALFEPFNAIKTAYDQAQRALSESPDTVWDSAMEKHSWEGFMDQVQGICRAATCLFTADKCRGATSEATKEDLKAIEAQVKTLEQEKKREEAKRKL</sequence>
<feature type="compositionally biased region" description="Polar residues" evidence="5">
    <location>
        <begin position="110"/>
        <end position="119"/>
    </location>
</feature>
<evidence type="ECO:0000256" key="2">
    <source>
        <dbReference type="ARBA" id="ARBA00022670"/>
    </source>
</evidence>
<feature type="compositionally biased region" description="Polar residues" evidence="5">
    <location>
        <begin position="28"/>
        <end position="40"/>
    </location>
</feature>
<comment type="caution">
    <text evidence="7">The sequence shown here is derived from an EMBL/GenBank/DDBJ whole genome shotgun (WGS) entry which is preliminary data.</text>
</comment>
<evidence type="ECO:0000256" key="3">
    <source>
        <dbReference type="ARBA" id="ARBA00022801"/>
    </source>
</evidence>
<evidence type="ECO:0000256" key="4">
    <source>
        <dbReference type="SAM" id="Coils"/>
    </source>
</evidence>
<keyword evidence="3" id="KW-0378">Hydrolase</keyword>
<dbReference type="GO" id="GO:0008234">
    <property type="term" value="F:cysteine-type peptidase activity"/>
    <property type="evidence" value="ECO:0007669"/>
    <property type="project" value="InterPro"/>
</dbReference>
<dbReference type="Gene3D" id="3.40.395.10">
    <property type="entry name" value="Adenoviral Proteinase, Chain A"/>
    <property type="match status" value="1"/>
</dbReference>
<keyword evidence="4" id="KW-0175">Coiled coil</keyword>
<dbReference type="Pfam" id="PF02902">
    <property type="entry name" value="Peptidase_C48"/>
    <property type="match status" value="1"/>
</dbReference>
<dbReference type="PROSITE" id="PS50600">
    <property type="entry name" value="ULP_PROTEASE"/>
    <property type="match status" value="1"/>
</dbReference>
<evidence type="ECO:0000313" key="7">
    <source>
        <dbReference type="EMBL" id="KAJ4248134.1"/>
    </source>
</evidence>
<feature type="compositionally biased region" description="Low complexity" evidence="5">
    <location>
        <begin position="96"/>
        <end position="109"/>
    </location>
</feature>
<accession>A0A9W8RQC0</accession>
<feature type="compositionally biased region" description="Polar residues" evidence="5">
    <location>
        <begin position="382"/>
        <end position="395"/>
    </location>
</feature>
<dbReference type="InterPro" id="IPR038765">
    <property type="entry name" value="Papain-like_cys_pep_sf"/>
</dbReference>
<dbReference type="InterPro" id="IPR003653">
    <property type="entry name" value="Peptidase_C48_C"/>
</dbReference>
<keyword evidence="2" id="KW-0645">Protease</keyword>
<dbReference type="SUPFAM" id="SSF54001">
    <property type="entry name" value="Cysteine proteinases"/>
    <property type="match status" value="1"/>
</dbReference>
<dbReference type="AlphaFoldDB" id="A0A9W8RQC0"/>
<dbReference type="EMBL" id="JAOQAZ010000037">
    <property type="protein sequence ID" value="KAJ4248134.1"/>
    <property type="molecule type" value="Genomic_DNA"/>
</dbReference>
<feature type="compositionally biased region" description="Polar residues" evidence="5">
    <location>
        <begin position="217"/>
        <end position="235"/>
    </location>
</feature>
<feature type="coiled-coil region" evidence="4">
    <location>
        <begin position="770"/>
        <end position="797"/>
    </location>
</feature>
<feature type="region of interest" description="Disordered" evidence="5">
    <location>
        <begin position="1"/>
        <end position="146"/>
    </location>
</feature>
<comment type="similarity">
    <text evidence="1">Belongs to the peptidase C48 family.</text>
</comment>
<gene>
    <name evidence="7" type="ORF">NW762_012904</name>
</gene>
<dbReference type="OrthoDB" id="5071693at2759"/>
<feature type="region of interest" description="Disordered" evidence="5">
    <location>
        <begin position="215"/>
        <end position="297"/>
    </location>
</feature>
<feature type="compositionally biased region" description="Basic and acidic residues" evidence="5">
    <location>
        <begin position="120"/>
        <end position="144"/>
    </location>
</feature>